<comment type="similarity">
    <text evidence="1">Belongs to the N-acylglucosamine 2-epimerase family.</text>
</comment>
<keyword evidence="2" id="KW-0413">Isomerase</keyword>
<proteinExistence type="inferred from homology"/>
<dbReference type="PANTHER" id="PTHR15108">
    <property type="entry name" value="N-ACYLGLUCOSAMINE-2-EPIMERASE"/>
    <property type="match status" value="1"/>
</dbReference>
<evidence type="ECO:0000313" key="4">
    <source>
        <dbReference type="Proteomes" id="UP000283523"/>
    </source>
</evidence>
<dbReference type="SUPFAM" id="SSF48208">
    <property type="entry name" value="Six-hairpin glycosidases"/>
    <property type="match status" value="1"/>
</dbReference>
<accession>A0A418M7Y9</accession>
<keyword evidence="4" id="KW-1185">Reference proteome</keyword>
<dbReference type="RefSeq" id="WP_119668348.1">
    <property type="nucleotide sequence ID" value="NZ_QXED01000004.1"/>
</dbReference>
<dbReference type="InterPro" id="IPR010819">
    <property type="entry name" value="AGE/CE"/>
</dbReference>
<dbReference type="Gene3D" id="1.50.10.10">
    <property type="match status" value="1"/>
</dbReference>
<dbReference type="GO" id="GO:0016853">
    <property type="term" value="F:isomerase activity"/>
    <property type="evidence" value="ECO:0007669"/>
    <property type="project" value="UniProtKB-KW"/>
</dbReference>
<name>A0A418M7Y9_9BACT</name>
<gene>
    <name evidence="3" type="ORF">DYU11_14060</name>
</gene>
<reference evidence="3 4" key="1">
    <citation type="submission" date="2018-08" db="EMBL/GenBank/DDBJ databases">
        <title>Fibrisoma montanum sp. nov., isolated from Danxia mountain soil.</title>
        <authorList>
            <person name="Huang Y."/>
        </authorList>
    </citation>
    <scope>NUCLEOTIDE SEQUENCE [LARGE SCALE GENOMIC DNA]</scope>
    <source>
        <strain evidence="3 4">HYT19</strain>
    </source>
</reference>
<dbReference type="AlphaFoldDB" id="A0A418M7Y9"/>
<dbReference type="Pfam" id="PF07221">
    <property type="entry name" value="GlcNAc_2-epim"/>
    <property type="match status" value="1"/>
</dbReference>
<sequence>MLDFQKLSADYQQALLRQVVPFWLKNSRDELCGGYFDTLTTTGDIVETDKYITSQAQQVWAFAWLYNRLDGQSAWLDHARYGAAFLSQFAHNEHLDCYGILDRRGRPVAAAADVVPDSFTVRAYVQMYQATGDDEWSMLAQQTFRTLLHRRATIRLDQVKTLGGFRQLRHLSEPVAVLSAVLDMQPLLSEEIWKEAIDALLLELLREFLDRRTDTLREYVLPEGAFVNTPEGRRLNTGLTFRAVSVLLDLCDQLPNRKLAMQTVTWALRACEQAWDEPNEGFFQYIDFKEQPLPFPDWRQKWAWVHLEALSALTKGYFHTRHPECPKWFKRIHDYVFHVFPDPRHIGWHLVLDHKNHPFMPVKVTHETGCYSAIRCLAETAQTLSKCGQLQPLGRNVRVA</sequence>
<evidence type="ECO:0000313" key="3">
    <source>
        <dbReference type="EMBL" id="RIV22161.1"/>
    </source>
</evidence>
<evidence type="ECO:0000256" key="2">
    <source>
        <dbReference type="ARBA" id="ARBA00023235"/>
    </source>
</evidence>
<dbReference type="GO" id="GO:0005975">
    <property type="term" value="P:carbohydrate metabolic process"/>
    <property type="evidence" value="ECO:0007669"/>
    <property type="project" value="InterPro"/>
</dbReference>
<organism evidence="3 4">
    <name type="scientific">Fibrisoma montanum</name>
    <dbReference type="NCBI Taxonomy" id="2305895"/>
    <lineage>
        <taxon>Bacteria</taxon>
        <taxon>Pseudomonadati</taxon>
        <taxon>Bacteroidota</taxon>
        <taxon>Cytophagia</taxon>
        <taxon>Cytophagales</taxon>
        <taxon>Spirosomataceae</taxon>
        <taxon>Fibrisoma</taxon>
    </lineage>
</organism>
<evidence type="ECO:0000256" key="1">
    <source>
        <dbReference type="ARBA" id="ARBA00008558"/>
    </source>
</evidence>
<dbReference type="InterPro" id="IPR012341">
    <property type="entry name" value="6hp_glycosidase-like_sf"/>
</dbReference>
<dbReference type="InterPro" id="IPR008928">
    <property type="entry name" value="6-hairpin_glycosidase_sf"/>
</dbReference>
<protein>
    <submittedName>
        <fullName evidence="3">N-acyl-D-glucosamine 2-epimerase</fullName>
    </submittedName>
</protein>
<dbReference type="Proteomes" id="UP000283523">
    <property type="component" value="Unassembled WGS sequence"/>
</dbReference>
<dbReference type="EMBL" id="QXED01000004">
    <property type="protein sequence ID" value="RIV22161.1"/>
    <property type="molecule type" value="Genomic_DNA"/>
</dbReference>
<comment type="caution">
    <text evidence="3">The sequence shown here is derived from an EMBL/GenBank/DDBJ whole genome shotgun (WGS) entry which is preliminary data.</text>
</comment>
<dbReference type="OrthoDB" id="618431at2"/>